<dbReference type="SUPFAM" id="SSF48452">
    <property type="entry name" value="TPR-like"/>
    <property type="match status" value="1"/>
</dbReference>
<dbReference type="InterPro" id="IPR011990">
    <property type="entry name" value="TPR-like_helical_dom_sf"/>
</dbReference>
<feature type="non-terminal residue" evidence="1">
    <location>
        <position position="1"/>
    </location>
</feature>
<dbReference type="Gene3D" id="1.25.40.10">
    <property type="entry name" value="Tetratricopeptide repeat domain"/>
    <property type="match status" value="1"/>
</dbReference>
<protein>
    <submittedName>
        <fullName evidence="1">Uncharacterized protein</fullName>
    </submittedName>
</protein>
<dbReference type="SUPFAM" id="SSF52833">
    <property type="entry name" value="Thioredoxin-like"/>
    <property type="match status" value="1"/>
</dbReference>
<organism evidence="1">
    <name type="scientific">marine metagenome</name>
    <dbReference type="NCBI Taxonomy" id="408172"/>
    <lineage>
        <taxon>unclassified sequences</taxon>
        <taxon>metagenomes</taxon>
        <taxon>ecological metagenomes</taxon>
    </lineage>
</organism>
<reference evidence="1" key="1">
    <citation type="submission" date="2018-05" db="EMBL/GenBank/DDBJ databases">
        <authorList>
            <person name="Lanie J.A."/>
            <person name="Ng W.-L."/>
            <person name="Kazmierczak K.M."/>
            <person name="Andrzejewski T.M."/>
            <person name="Davidsen T.M."/>
            <person name="Wayne K.J."/>
            <person name="Tettelin H."/>
            <person name="Glass J.I."/>
            <person name="Rusch D."/>
            <person name="Podicherti R."/>
            <person name="Tsui H.-C.T."/>
            <person name="Winkler M.E."/>
        </authorList>
    </citation>
    <scope>NUCLEOTIDE SEQUENCE</scope>
</reference>
<gene>
    <name evidence="1" type="ORF">METZ01_LOCUS188753</name>
</gene>
<proteinExistence type="predicted"/>
<sequence>VVLKVNPEDKNHPENEEIRRKYGISGYPAIVFLSSKGDLISSNTGFRPPDQFSELMNKTLKEENELKRLRAEIQKNPNDLKINVDLAMIYIKRGNLERGQTLVDKIQELDPSNQFRVLPQVYAEMALAHVNQGNIVEGQALLDKVLALDLKDESAYLSKLHVSFGLFYGQNAEKRGNEDYFQKAEKHFNTVIQKYPQSKLYEGAQLYLGITYAIQEKKQMAISLLEKLSSHTKDAYIQERADHILEILKKQAE</sequence>
<dbReference type="InterPro" id="IPR036249">
    <property type="entry name" value="Thioredoxin-like_sf"/>
</dbReference>
<dbReference type="AlphaFoldDB" id="A0A382DCK6"/>
<evidence type="ECO:0000313" key="1">
    <source>
        <dbReference type="EMBL" id="SVB35899.1"/>
    </source>
</evidence>
<name>A0A382DCK6_9ZZZZ</name>
<accession>A0A382DCK6</accession>
<dbReference type="Gene3D" id="3.40.30.10">
    <property type="entry name" value="Glutaredoxin"/>
    <property type="match status" value="1"/>
</dbReference>
<dbReference type="EMBL" id="UINC01038618">
    <property type="protein sequence ID" value="SVB35899.1"/>
    <property type="molecule type" value="Genomic_DNA"/>
</dbReference>